<dbReference type="Proteomes" id="UP001139516">
    <property type="component" value="Unassembled WGS sequence"/>
</dbReference>
<dbReference type="InterPro" id="IPR036388">
    <property type="entry name" value="WH-like_DNA-bd_sf"/>
</dbReference>
<dbReference type="GO" id="GO:0003677">
    <property type="term" value="F:DNA binding"/>
    <property type="evidence" value="ECO:0007669"/>
    <property type="project" value="UniProtKB-KW"/>
</dbReference>
<dbReference type="RefSeq" id="WP_248665237.1">
    <property type="nucleotide sequence ID" value="NZ_JALPRX010000006.1"/>
</dbReference>
<sequence length="192" mass="19539">MDAAPAEAAPSGGDGRRGAVVSSAHLAAGASPALSEVEYGLTLAMHGFQRWVVRCMAAAGMAGLSPLEVQVLHVVRHRDRPKRLADIALMLDIGDAHLLTYALRKLEGAGLVATSRAGKEKLVAATAAGVALCTRYGEIRELLLVRALRAGTGGGPAGLAAVPGEAALSDLAALLRSLAGLYDQASRAAATL</sequence>
<feature type="domain" description="HTH marR-type" evidence="1">
    <location>
        <begin position="64"/>
        <end position="129"/>
    </location>
</feature>
<keyword evidence="3" id="KW-1185">Reference proteome</keyword>
<proteinExistence type="predicted"/>
<organism evidence="2 3">
    <name type="scientific">Roseomonas acroporae</name>
    <dbReference type="NCBI Taxonomy" id="2937791"/>
    <lineage>
        <taxon>Bacteria</taxon>
        <taxon>Pseudomonadati</taxon>
        <taxon>Pseudomonadota</taxon>
        <taxon>Alphaproteobacteria</taxon>
        <taxon>Acetobacterales</taxon>
        <taxon>Roseomonadaceae</taxon>
        <taxon>Roseomonas</taxon>
    </lineage>
</organism>
<dbReference type="InterPro" id="IPR014601">
    <property type="entry name" value="Trans_reg_MarR_HTH"/>
</dbReference>
<dbReference type="EMBL" id="JALPRX010000006">
    <property type="protein sequence ID" value="MCK8783119.1"/>
    <property type="molecule type" value="Genomic_DNA"/>
</dbReference>
<dbReference type="SUPFAM" id="SSF46785">
    <property type="entry name" value="Winged helix' DNA-binding domain"/>
    <property type="match status" value="1"/>
</dbReference>
<protein>
    <submittedName>
        <fullName evidence="2">Winged helix DNA-binding protein</fullName>
    </submittedName>
</protein>
<accession>A0A9X2BUJ5</accession>
<dbReference type="InterPro" id="IPR036390">
    <property type="entry name" value="WH_DNA-bd_sf"/>
</dbReference>
<reference evidence="2" key="1">
    <citation type="submission" date="2022-04" db="EMBL/GenBank/DDBJ databases">
        <title>Roseomonas acroporae sp. nov., isolated from coral Acropora digitifera.</title>
        <authorList>
            <person name="Sun H."/>
        </authorList>
    </citation>
    <scope>NUCLEOTIDE SEQUENCE</scope>
    <source>
        <strain evidence="2">NAR14</strain>
    </source>
</reference>
<gene>
    <name evidence="2" type="ORF">M0638_01830</name>
</gene>
<comment type="caution">
    <text evidence="2">The sequence shown here is derived from an EMBL/GenBank/DDBJ whole genome shotgun (WGS) entry which is preliminary data.</text>
</comment>
<evidence type="ECO:0000259" key="1">
    <source>
        <dbReference type="Pfam" id="PF13463"/>
    </source>
</evidence>
<dbReference type="AlphaFoldDB" id="A0A9X2BUJ5"/>
<dbReference type="PIRSF" id="PIRSF036158">
    <property type="entry name" value="UCP036158_MarR"/>
    <property type="match status" value="1"/>
</dbReference>
<evidence type="ECO:0000313" key="2">
    <source>
        <dbReference type="EMBL" id="MCK8783119.1"/>
    </source>
</evidence>
<name>A0A9X2BUJ5_9PROT</name>
<dbReference type="Pfam" id="PF13463">
    <property type="entry name" value="HTH_27"/>
    <property type="match status" value="1"/>
</dbReference>
<dbReference type="GO" id="GO:0003700">
    <property type="term" value="F:DNA-binding transcription factor activity"/>
    <property type="evidence" value="ECO:0007669"/>
    <property type="project" value="InterPro"/>
</dbReference>
<dbReference type="InterPro" id="IPR000835">
    <property type="entry name" value="HTH_MarR-typ"/>
</dbReference>
<keyword evidence="2" id="KW-0238">DNA-binding</keyword>
<evidence type="ECO:0000313" key="3">
    <source>
        <dbReference type="Proteomes" id="UP001139516"/>
    </source>
</evidence>
<dbReference type="Gene3D" id="1.10.10.10">
    <property type="entry name" value="Winged helix-like DNA-binding domain superfamily/Winged helix DNA-binding domain"/>
    <property type="match status" value="1"/>
</dbReference>